<dbReference type="KEGG" id="acru:HHL28_16410"/>
<sequence>MEKKSNVSVFYRGHADKSFLCQPSLFRDAGHRRHEDRLLMSLVATQPDAFSADSSTFERLVRAQHYSLPTRLLDISSNPLIALYFSVCGEPNADGEVIAFACEDKLVKFFGSDSVSILSNLAYLKPAERNVLRKNMKSSKDHFNSLSEVNRLVCFIKEEKPYFTAAINPADLSQPVFVKPKLSNRRIVAQNGAFIVFGLNKNLDSGFSEKFITVRINIPALRKAQILSELDRLGINEGTVFPDLEKSSVYIKSKYKAPLK</sequence>
<dbReference type="InterPro" id="IPR014966">
    <property type="entry name" value="FRG-dom"/>
</dbReference>
<dbReference type="EMBL" id="CP051775">
    <property type="protein sequence ID" value="QJE74441.1"/>
    <property type="molecule type" value="Genomic_DNA"/>
</dbReference>
<dbReference type="AlphaFoldDB" id="A0A858RAR7"/>
<dbReference type="Pfam" id="PF08867">
    <property type="entry name" value="FRG"/>
    <property type="match status" value="1"/>
</dbReference>
<dbReference type="SMART" id="SM00901">
    <property type="entry name" value="FRG"/>
    <property type="match status" value="1"/>
</dbReference>
<reference evidence="2" key="1">
    <citation type="submission" date="2020-04" db="EMBL/GenBank/DDBJ databases">
        <title>A desert anoxygenic phototrophic bacterium fixes CO2 using RubisCO under aerobic conditions.</title>
        <authorList>
            <person name="Tang K."/>
        </authorList>
    </citation>
    <scope>NUCLEOTIDE SEQUENCE [LARGE SCALE GENOMIC DNA]</scope>
    <source>
        <strain evidence="2">MIMtkB3</strain>
    </source>
</reference>
<evidence type="ECO:0000259" key="1">
    <source>
        <dbReference type="SMART" id="SM00901"/>
    </source>
</evidence>
<accession>A0A858RAR7</accession>
<keyword evidence="3" id="KW-1185">Reference proteome</keyword>
<feature type="domain" description="FRG" evidence="1">
    <location>
        <begin position="5"/>
        <end position="98"/>
    </location>
</feature>
<evidence type="ECO:0000313" key="3">
    <source>
        <dbReference type="Proteomes" id="UP000501891"/>
    </source>
</evidence>
<dbReference type="Proteomes" id="UP000501891">
    <property type="component" value="Chromosome"/>
</dbReference>
<evidence type="ECO:0000313" key="2">
    <source>
        <dbReference type="EMBL" id="QJE74441.1"/>
    </source>
</evidence>
<proteinExistence type="predicted"/>
<protein>
    <submittedName>
        <fullName evidence="2">FRG domain-containing protein</fullName>
    </submittedName>
</protein>
<organism evidence="2 3">
    <name type="scientific">Aerophototrophica crusticola</name>
    <dbReference type="NCBI Taxonomy" id="1709002"/>
    <lineage>
        <taxon>Bacteria</taxon>
        <taxon>Pseudomonadati</taxon>
        <taxon>Pseudomonadota</taxon>
        <taxon>Alphaproteobacteria</taxon>
        <taxon>Rhodospirillales</taxon>
        <taxon>Rhodospirillaceae</taxon>
        <taxon>Aerophototrophica</taxon>
    </lineage>
</organism>
<gene>
    <name evidence="2" type="ORF">HHL28_16410</name>
</gene>
<name>A0A858RAR7_9PROT</name>